<keyword evidence="6 7" id="KW-0030">Aminoacyl-tRNA synthetase</keyword>
<dbReference type="EMBL" id="FNMZ01000007">
    <property type="protein sequence ID" value="SDX58964.1"/>
    <property type="molecule type" value="Genomic_DNA"/>
</dbReference>
<dbReference type="Gene3D" id="3.40.50.620">
    <property type="entry name" value="HUPs"/>
    <property type="match status" value="1"/>
</dbReference>
<dbReference type="GO" id="GO:0006424">
    <property type="term" value="P:glutamyl-tRNA aminoacylation"/>
    <property type="evidence" value="ECO:0007669"/>
    <property type="project" value="TreeGrafter"/>
</dbReference>
<reference evidence="10 11" key="1">
    <citation type="submission" date="2016-10" db="EMBL/GenBank/DDBJ databases">
        <authorList>
            <person name="de Groot N.N."/>
        </authorList>
    </citation>
    <scope>NUCLEOTIDE SEQUENCE [LARGE SCALE GENOMIC DNA]</scope>
    <source>
        <strain evidence="10 11">DSM 17890</strain>
    </source>
</reference>
<dbReference type="AlphaFoldDB" id="A0A1H3CZJ7"/>
<dbReference type="InterPro" id="IPR001412">
    <property type="entry name" value="aa-tRNA-synth_I_CS"/>
</dbReference>
<organism evidence="10 11">
    <name type="scientific">Albimonas donghaensis</name>
    <dbReference type="NCBI Taxonomy" id="356660"/>
    <lineage>
        <taxon>Bacteria</taxon>
        <taxon>Pseudomonadati</taxon>
        <taxon>Pseudomonadota</taxon>
        <taxon>Alphaproteobacteria</taxon>
        <taxon>Rhodobacterales</taxon>
        <taxon>Paracoccaceae</taxon>
        <taxon>Albimonas</taxon>
    </lineage>
</organism>
<proteinExistence type="inferred from homology"/>
<dbReference type="OrthoDB" id="9807503at2"/>
<dbReference type="InterPro" id="IPR000924">
    <property type="entry name" value="Glu/Gln-tRNA-synth"/>
</dbReference>
<dbReference type="PRINTS" id="PR00987">
    <property type="entry name" value="TRNASYNTHGLU"/>
</dbReference>
<protein>
    <submittedName>
        <fullName evidence="10">Glutamyl-Q tRNA(Asp) synthetase</fullName>
    </submittedName>
</protein>
<feature type="domain" description="Glutamyl/glutaminyl-tRNA synthetase class Ib catalytic" evidence="9">
    <location>
        <begin position="196"/>
        <end position="286"/>
    </location>
</feature>
<dbReference type="PROSITE" id="PS00178">
    <property type="entry name" value="AA_TRNA_LIGASE_I"/>
    <property type="match status" value="1"/>
</dbReference>
<dbReference type="PANTHER" id="PTHR43311">
    <property type="entry name" value="GLUTAMATE--TRNA LIGASE"/>
    <property type="match status" value="1"/>
</dbReference>
<dbReference type="Pfam" id="PF00749">
    <property type="entry name" value="tRNA-synt_1c"/>
    <property type="match status" value="2"/>
</dbReference>
<dbReference type="NCBIfam" id="NF004315">
    <property type="entry name" value="PRK05710.1-4"/>
    <property type="match status" value="1"/>
</dbReference>
<dbReference type="GO" id="GO:0005829">
    <property type="term" value="C:cytosol"/>
    <property type="evidence" value="ECO:0007669"/>
    <property type="project" value="TreeGrafter"/>
</dbReference>
<evidence type="ECO:0000256" key="1">
    <source>
        <dbReference type="ARBA" id="ARBA00022598"/>
    </source>
</evidence>
<feature type="region of interest" description="Disordered" evidence="8">
    <location>
        <begin position="115"/>
        <end position="137"/>
    </location>
</feature>
<evidence type="ECO:0000256" key="4">
    <source>
        <dbReference type="ARBA" id="ARBA00022833"/>
    </source>
</evidence>
<dbReference type="PANTHER" id="PTHR43311:SF1">
    <property type="entry name" value="GLUTAMYL-Q TRNA(ASP) SYNTHETASE"/>
    <property type="match status" value="1"/>
</dbReference>
<evidence type="ECO:0000259" key="9">
    <source>
        <dbReference type="Pfam" id="PF00749"/>
    </source>
</evidence>
<keyword evidence="11" id="KW-1185">Reference proteome</keyword>
<evidence type="ECO:0000256" key="8">
    <source>
        <dbReference type="SAM" id="MobiDB-lite"/>
    </source>
</evidence>
<accession>A0A1H3CZJ7</accession>
<evidence type="ECO:0000256" key="6">
    <source>
        <dbReference type="ARBA" id="ARBA00023146"/>
    </source>
</evidence>
<dbReference type="InterPro" id="IPR049940">
    <property type="entry name" value="GluQ/Sye"/>
</dbReference>
<keyword evidence="2" id="KW-0479">Metal-binding</keyword>
<dbReference type="GO" id="GO:0005524">
    <property type="term" value="F:ATP binding"/>
    <property type="evidence" value="ECO:0007669"/>
    <property type="project" value="UniProtKB-KW"/>
</dbReference>
<sequence length="301" mass="31778">MSPHVERFAPSPNGHLHLGHAFSALLAHDAARAAGGRFLLRIEDIDRTRARPEYEAAILEDLAWLGLTWERPVLRQSERGAAYAAALATLDARGLLYPCACTRKDIAAALDAPQETAPGLAPGPEGPDGTPYPGTCRLTPPGPDTPHALRLDMAAAIETLGGAEAVRALTVMELGVGPGGETGPLALDPDWLTTRCGDVVLARKDIGTSYHLSVVVDDAAQGVTHVTRGQDLFAAAPLQRLIQALLGLPAPVYRHHRLIRDASGRRLAKRDRDAGLRELRAAGVAPAEIRARLGLPPAAAG</sequence>
<dbReference type="InterPro" id="IPR014729">
    <property type="entry name" value="Rossmann-like_a/b/a_fold"/>
</dbReference>
<evidence type="ECO:0000313" key="10">
    <source>
        <dbReference type="EMBL" id="SDX58964.1"/>
    </source>
</evidence>
<evidence type="ECO:0000313" key="11">
    <source>
        <dbReference type="Proteomes" id="UP000199118"/>
    </source>
</evidence>
<evidence type="ECO:0000256" key="2">
    <source>
        <dbReference type="ARBA" id="ARBA00022723"/>
    </source>
</evidence>
<dbReference type="SUPFAM" id="SSF52374">
    <property type="entry name" value="Nucleotidylyl transferase"/>
    <property type="match status" value="1"/>
</dbReference>
<evidence type="ECO:0000256" key="7">
    <source>
        <dbReference type="RuleBase" id="RU363037"/>
    </source>
</evidence>
<evidence type="ECO:0000256" key="3">
    <source>
        <dbReference type="ARBA" id="ARBA00022741"/>
    </source>
</evidence>
<dbReference type="GO" id="GO:0004818">
    <property type="term" value="F:glutamate-tRNA ligase activity"/>
    <property type="evidence" value="ECO:0007669"/>
    <property type="project" value="TreeGrafter"/>
</dbReference>
<dbReference type="InterPro" id="IPR020058">
    <property type="entry name" value="Glu/Gln-tRNA-synth_Ib_cat-dom"/>
</dbReference>
<comment type="similarity">
    <text evidence="7">Belongs to the class-I aminoacyl-tRNA synthetase family.</text>
</comment>
<gene>
    <name evidence="10" type="ORF">SAMN05444336_10732</name>
</gene>
<name>A0A1H3CZJ7_9RHOB</name>
<keyword evidence="1 7" id="KW-0436">Ligase</keyword>
<dbReference type="Proteomes" id="UP000199118">
    <property type="component" value="Unassembled WGS sequence"/>
</dbReference>
<keyword evidence="3 7" id="KW-0547">Nucleotide-binding</keyword>
<dbReference type="STRING" id="356660.SAMN05444336_10732"/>
<dbReference type="RefSeq" id="WP_092683786.1">
    <property type="nucleotide sequence ID" value="NZ_FNMZ01000007.1"/>
</dbReference>
<keyword evidence="4" id="KW-0862">Zinc</keyword>
<evidence type="ECO:0000256" key="5">
    <source>
        <dbReference type="ARBA" id="ARBA00022840"/>
    </source>
</evidence>
<keyword evidence="7" id="KW-0648">Protein biosynthesis</keyword>
<feature type="domain" description="Glutamyl/glutaminyl-tRNA synthetase class Ib catalytic" evidence="9">
    <location>
        <begin position="7"/>
        <end position="107"/>
    </location>
</feature>
<keyword evidence="5 7" id="KW-0067">ATP-binding</keyword>